<evidence type="ECO:0000256" key="5">
    <source>
        <dbReference type="ARBA" id="ARBA00004613"/>
    </source>
</evidence>
<dbReference type="GO" id="GO:0060079">
    <property type="term" value="P:excitatory postsynaptic potential"/>
    <property type="evidence" value="ECO:0007669"/>
    <property type="project" value="Ensembl"/>
</dbReference>
<dbReference type="GO" id="GO:0005634">
    <property type="term" value="C:nucleus"/>
    <property type="evidence" value="ECO:0007669"/>
    <property type="project" value="UniProtKB-SubCell"/>
</dbReference>
<dbReference type="GO" id="GO:0030426">
    <property type="term" value="C:growth cone"/>
    <property type="evidence" value="ECO:0007669"/>
    <property type="project" value="Ensembl"/>
</dbReference>
<evidence type="ECO:0000256" key="14">
    <source>
        <dbReference type="ARBA" id="ARBA00023018"/>
    </source>
</evidence>
<dbReference type="GO" id="GO:0031648">
    <property type="term" value="P:protein destabilization"/>
    <property type="evidence" value="ECO:0007669"/>
    <property type="project" value="Ensembl"/>
</dbReference>
<dbReference type="GO" id="GO:1904715">
    <property type="term" value="P:negative regulation of chaperone-mediated autophagy"/>
    <property type="evidence" value="ECO:0007669"/>
    <property type="project" value="Ensembl"/>
</dbReference>
<evidence type="ECO:0000256" key="13">
    <source>
        <dbReference type="ARBA" id="ARBA00023008"/>
    </source>
</evidence>
<dbReference type="GO" id="GO:0032496">
    <property type="term" value="P:response to lipopolysaccharide"/>
    <property type="evidence" value="ECO:0007669"/>
    <property type="project" value="Ensembl"/>
</dbReference>
<keyword evidence="9" id="KW-0964">Secreted</keyword>
<comment type="function">
    <text evidence="19">Neuronal protein that plays several roles in synaptic activity such as regulation of synaptic vesicle trafficking and subsequent neurotransmitter release. Participates as a monomer in synaptic vesicle exocytosis by enhancing vesicle priming, fusion and dilation of exocytotic fusion pores. Mechanistically, acts by increasing local Ca(2+) release from microdomains which is essential for the enhancement of ATP-induced exocytosis. Also acts as a molecular chaperone in its multimeric membrane-bound state, assisting in the folding of synaptic fusion components called SNAREs (Soluble NSF Attachment Protein REceptors) at presynaptic plasma membrane in conjunction with cysteine string protein-alpha/DNAJC5. This chaperone activity is important to sustain normal SNARE-complex assembly during aging. Also plays a role in the regulation of the dopamine neurotransmission by associating with the dopamine transporter (DAT1) and thereby modulating its activity.</text>
</comment>
<evidence type="ECO:0000256" key="2">
    <source>
        <dbReference type="ARBA" id="ARBA00004370"/>
    </source>
</evidence>
<dbReference type="GO" id="GO:0043524">
    <property type="term" value="P:negative regulation of neuron apoptotic process"/>
    <property type="evidence" value="ECO:0007669"/>
    <property type="project" value="Ensembl"/>
</dbReference>
<evidence type="ECO:0000256" key="15">
    <source>
        <dbReference type="ARBA" id="ARBA00023136"/>
    </source>
</evidence>
<dbReference type="GO" id="GO:0040012">
    <property type="term" value="P:regulation of locomotion"/>
    <property type="evidence" value="ECO:0007669"/>
    <property type="project" value="Ensembl"/>
</dbReference>
<dbReference type="GO" id="GO:0050544">
    <property type="term" value="F:arachidonate binding"/>
    <property type="evidence" value="ECO:0007669"/>
    <property type="project" value="Ensembl"/>
</dbReference>
<evidence type="ECO:0000256" key="19">
    <source>
        <dbReference type="ARBA" id="ARBA00056203"/>
    </source>
</evidence>
<dbReference type="GO" id="GO:0045920">
    <property type="term" value="P:negative regulation of exocytosis"/>
    <property type="evidence" value="ECO:0007669"/>
    <property type="project" value="Ensembl"/>
</dbReference>
<keyword evidence="11" id="KW-0677">Repeat</keyword>
<dbReference type="GO" id="GO:0048489">
    <property type="term" value="P:synaptic vesicle transport"/>
    <property type="evidence" value="ECO:0007669"/>
    <property type="project" value="Ensembl"/>
</dbReference>
<dbReference type="GO" id="GO:0099512">
    <property type="term" value="C:supramolecular fiber"/>
    <property type="evidence" value="ECO:0007669"/>
    <property type="project" value="Ensembl"/>
</dbReference>
<keyword evidence="22" id="KW-1185">Reference proteome</keyword>
<dbReference type="GO" id="GO:0048156">
    <property type="term" value="F:tau protein binding"/>
    <property type="evidence" value="ECO:0007669"/>
    <property type="project" value="Ensembl"/>
</dbReference>
<sequence length="188" mass="19904">MDVFMKGLSKAKEGVVAAAEKTKQGVAEAAGRTKEGVLYVGSKTKEGVVHGVTTVAEKTKEQVTNVGEAVVTGVTAVAQKTVEGAGSIAAATGFGKKDHMGKIEKGTPPAASAFCARMTALKCVSSARNVTVFSCKKIRGRERLPAEEQCVVSHHLDSSAMCNSEWYWLRQQASSLISSGILQQYRCH</sequence>
<dbReference type="PANTHER" id="PTHR13820:SF5">
    <property type="entry name" value="ALPHA-SYNUCLEIN"/>
    <property type="match status" value="1"/>
</dbReference>
<dbReference type="InterPro" id="IPR001058">
    <property type="entry name" value="Synuclein"/>
</dbReference>
<evidence type="ECO:0000256" key="18">
    <source>
        <dbReference type="ARBA" id="ARBA00050012"/>
    </source>
</evidence>
<dbReference type="GO" id="GO:0005739">
    <property type="term" value="C:mitochondrion"/>
    <property type="evidence" value="ECO:0007669"/>
    <property type="project" value="GOC"/>
</dbReference>
<dbReference type="GO" id="GO:0050808">
    <property type="term" value="P:synapse organization"/>
    <property type="evidence" value="ECO:0007669"/>
    <property type="project" value="Ensembl"/>
</dbReference>
<dbReference type="GO" id="GO:0045921">
    <property type="term" value="P:positive regulation of exocytosis"/>
    <property type="evidence" value="ECO:0007669"/>
    <property type="project" value="Ensembl"/>
</dbReference>
<dbReference type="GO" id="GO:0005829">
    <property type="term" value="C:cytosol"/>
    <property type="evidence" value="ECO:0007669"/>
    <property type="project" value="Ensembl"/>
</dbReference>
<dbReference type="GO" id="GO:0001963">
    <property type="term" value="P:synaptic transmission, dopaminergic"/>
    <property type="evidence" value="ECO:0007669"/>
    <property type="project" value="Ensembl"/>
</dbReference>
<comment type="subunit">
    <text evidence="18">Soluble monomer. Homotetramer. A dynamic intracellular population of tetramers and monomers coexists normally and the tetramer plays an essential role in maintaining homeostasis. Interacts with UCHL1. Interacts with phospholipase D and histones. Interacts (via N-terminus) with synphilin-1/SNCAIP; this interaction promotes formation of SNCA inclusions in the cytoplasm. Interacts with CALM1. Interacts with STXBP1; this interaction controls SNCA self-replicating aggregation. Interacts with SNARE components VAMP2 and SNAP25; these interactions allows SNARE complex assembly and integrity. Interacts with RPH3A and RAB3A. Interacts with SERF1A; this interaction promotes the aggregation of SNCA. Interacts with SEPTIN4. Interacts with DDX10; this interaction causes DDX10 mislocalization to the nucleoplasm and cytoplasmic inclusions.</text>
</comment>
<dbReference type="GO" id="GO:0019899">
    <property type="term" value="F:enzyme binding"/>
    <property type="evidence" value="ECO:0007669"/>
    <property type="project" value="Ensembl"/>
</dbReference>
<dbReference type="PRINTS" id="PR01212">
    <property type="entry name" value="ASYNUCLEIN"/>
</dbReference>
<dbReference type="GO" id="GO:0008047">
    <property type="term" value="F:enzyme activator activity"/>
    <property type="evidence" value="ECO:0007669"/>
    <property type="project" value="Ensembl"/>
</dbReference>
<dbReference type="GO" id="GO:0005938">
    <property type="term" value="C:cell cortex"/>
    <property type="evidence" value="ECO:0007669"/>
    <property type="project" value="Ensembl"/>
</dbReference>
<dbReference type="GO" id="GO:0048471">
    <property type="term" value="C:perinuclear region of cytoplasm"/>
    <property type="evidence" value="ECO:0007669"/>
    <property type="project" value="Ensembl"/>
</dbReference>
<dbReference type="GO" id="GO:0019894">
    <property type="term" value="F:kinesin binding"/>
    <property type="evidence" value="ECO:0007669"/>
    <property type="project" value="Ensembl"/>
</dbReference>
<dbReference type="GO" id="GO:0016082">
    <property type="term" value="P:synaptic vesicle priming"/>
    <property type="evidence" value="ECO:0007669"/>
    <property type="project" value="Ensembl"/>
</dbReference>
<dbReference type="Gene3D" id="1.10.287.700">
    <property type="entry name" value="Helix hairpin bin"/>
    <property type="match status" value="1"/>
</dbReference>
<evidence type="ECO:0000256" key="11">
    <source>
        <dbReference type="ARBA" id="ARBA00022737"/>
    </source>
</evidence>
<evidence type="ECO:0000256" key="6">
    <source>
        <dbReference type="ARBA" id="ARBA00009147"/>
    </source>
</evidence>
<dbReference type="GO" id="GO:0001956">
    <property type="term" value="P:positive regulation of neurotransmitter secretion"/>
    <property type="evidence" value="ECO:0007669"/>
    <property type="project" value="Ensembl"/>
</dbReference>
<dbReference type="GeneTree" id="ENSGT00950000183175"/>
<dbReference type="Proteomes" id="UP000009136">
    <property type="component" value="Chromosome 6"/>
</dbReference>
<evidence type="ECO:0000256" key="4">
    <source>
        <dbReference type="ARBA" id="ARBA00004496"/>
    </source>
</evidence>
<keyword evidence="12" id="KW-0007">Acetylation</keyword>
<dbReference type="GO" id="GO:0050729">
    <property type="term" value="P:positive regulation of inflammatory response"/>
    <property type="evidence" value="ECO:0007669"/>
    <property type="project" value="Ensembl"/>
</dbReference>
<keyword evidence="14" id="KW-0770">Synapse</keyword>
<dbReference type="GO" id="GO:0034599">
    <property type="term" value="P:cellular response to oxidative stress"/>
    <property type="evidence" value="ECO:0007669"/>
    <property type="project" value="Ensembl"/>
</dbReference>
<comment type="subcellular location">
    <subcellularLocation>
        <location evidence="3">Cell projection</location>
        <location evidence="3">Axon</location>
    </subcellularLocation>
    <subcellularLocation>
        <location evidence="4">Cytoplasm</location>
    </subcellularLocation>
    <subcellularLocation>
        <location evidence="2">Membrane</location>
    </subcellularLocation>
    <subcellularLocation>
        <location evidence="1">Nucleus</location>
    </subcellularLocation>
    <subcellularLocation>
        <location evidence="5">Secreted</location>
    </subcellularLocation>
    <subcellularLocation>
        <location evidence="17">Synapse</location>
    </subcellularLocation>
</comment>
<dbReference type="GO" id="GO:0031115">
    <property type="term" value="P:negative regulation of microtubule polymerization"/>
    <property type="evidence" value="ECO:0007669"/>
    <property type="project" value="Ensembl"/>
</dbReference>
<reference evidence="21" key="3">
    <citation type="submission" date="2025-09" db="UniProtKB">
        <authorList>
            <consortium name="Ensembl"/>
        </authorList>
    </citation>
    <scope>IDENTIFICATION</scope>
    <source>
        <strain evidence="21">Hereford</strain>
    </source>
</reference>
<dbReference type="GO" id="GO:0010040">
    <property type="term" value="P:response to iron(II) ion"/>
    <property type="evidence" value="ECO:0007669"/>
    <property type="project" value="Ensembl"/>
</dbReference>
<evidence type="ECO:0000313" key="22">
    <source>
        <dbReference type="Proteomes" id="UP000009136"/>
    </source>
</evidence>
<protein>
    <recommendedName>
        <fullName evidence="7 20">Alpha-synuclein</fullName>
    </recommendedName>
</protein>
<dbReference type="GO" id="GO:0007006">
    <property type="term" value="P:mitochondrial membrane organization"/>
    <property type="evidence" value="ECO:0007669"/>
    <property type="project" value="Ensembl"/>
</dbReference>
<evidence type="ECO:0000256" key="9">
    <source>
        <dbReference type="ARBA" id="ARBA00022525"/>
    </source>
</evidence>
<dbReference type="GO" id="GO:0048488">
    <property type="term" value="P:synaptic vesicle endocytosis"/>
    <property type="evidence" value="ECO:0007669"/>
    <property type="project" value="Ensembl"/>
</dbReference>
<dbReference type="GO" id="GO:0051219">
    <property type="term" value="F:phosphoprotein binding"/>
    <property type="evidence" value="ECO:0007669"/>
    <property type="project" value="Ensembl"/>
</dbReference>
<keyword evidence="13" id="KW-0186">Copper</keyword>
<dbReference type="GO" id="GO:0001774">
    <property type="term" value="P:microglial cell activation"/>
    <property type="evidence" value="ECO:0007669"/>
    <property type="project" value="Ensembl"/>
</dbReference>
<dbReference type="GO" id="GO:0060291">
    <property type="term" value="P:long-term synaptic potentiation"/>
    <property type="evidence" value="ECO:0007669"/>
    <property type="project" value="Ensembl"/>
</dbReference>
<dbReference type="GO" id="GO:0008270">
    <property type="term" value="F:zinc ion binding"/>
    <property type="evidence" value="ECO:0007669"/>
    <property type="project" value="Ensembl"/>
</dbReference>
<dbReference type="GO" id="GO:0031092">
    <property type="term" value="C:platelet alpha granule membrane"/>
    <property type="evidence" value="ECO:0007669"/>
    <property type="project" value="Ensembl"/>
</dbReference>
<dbReference type="GO" id="GO:0015629">
    <property type="term" value="C:actin cytoskeleton"/>
    <property type="evidence" value="ECO:0007669"/>
    <property type="project" value="Ensembl"/>
</dbReference>
<dbReference type="GO" id="GO:0010642">
    <property type="term" value="P:negative regulation of platelet-derived growth factor receptor signaling pathway"/>
    <property type="evidence" value="ECO:0007669"/>
    <property type="project" value="Ensembl"/>
</dbReference>
<dbReference type="GO" id="GO:0009410">
    <property type="term" value="P:response to xenobiotic stimulus"/>
    <property type="evidence" value="ECO:0007669"/>
    <property type="project" value="Ensembl"/>
</dbReference>
<dbReference type="GO" id="GO:0051262">
    <property type="term" value="P:protein tetramerization"/>
    <property type="evidence" value="ECO:0007669"/>
    <property type="project" value="Ensembl"/>
</dbReference>
<dbReference type="GO" id="GO:0070840">
    <property type="term" value="F:dynein complex binding"/>
    <property type="evidence" value="ECO:0007669"/>
    <property type="project" value="Ensembl"/>
</dbReference>
<dbReference type="GO" id="GO:0006638">
    <property type="term" value="P:neutral lipid metabolic process"/>
    <property type="evidence" value="ECO:0007669"/>
    <property type="project" value="Ensembl"/>
</dbReference>
<dbReference type="Pfam" id="PF01387">
    <property type="entry name" value="Synuclein"/>
    <property type="match status" value="1"/>
</dbReference>
<dbReference type="GO" id="GO:0051585">
    <property type="term" value="P:negative regulation of dopamine uptake involved in synaptic transmission"/>
    <property type="evidence" value="ECO:0007669"/>
    <property type="project" value="Ensembl"/>
</dbReference>
<dbReference type="GO" id="GO:0005509">
    <property type="term" value="F:calcium ion binding"/>
    <property type="evidence" value="ECO:0007669"/>
    <property type="project" value="Ensembl"/>
</dbReference>
<dbReference type="InterPro" id="IPR002460">
    <property type="entry name" value="Synuclein_alpha"/>
</dbReference>
<dbReference type="GO" id="GO:0035543">
    <property type="term" value="P:positive regulation of SNARE complex assembly"/>
    <property type="evidence" value="ECO:0007669"/>
    <property type="project" value="Ensembl"/>
</dbReference>
<dbReference type="GO" id="GO:0051622">
    <property type="term" value="P:negative regulation of norepinephrine uptake"/>
    <property type="evidence" value="ECO:0007669"/>
    <property type="project" value="Ensembl"/>
</dbReference>
<dbReference type="GO" id="GO:0003779">
    <property type="term" value="F:actin binding"/>
    <property type="evidence" value="ECO:0007669"/>
    <property type="project" value="Ensembl"/>
</dbReference>
<dbReference type="GO" id="GO:0051612">
    <property type="term" value="P:negative regulation of serotonin uptake"/>
    <property type="evidence" value="ECO:0007669"/>
    <property type="project" value="Ensembl"/>
</dbReference>
<dbReference type="AlphaFoldDB" id="A0AAA9T406"/>
<evidence type="ECO:0000256" key="8">
    <source>
        <dbReference type="ARBA" id="ARBA00022490"/>
    </source>
</evidence>
<dbReference type="GO" id="GO:0070555">
    <property type="term" value="P:response to interleukin-1"/>
    <property type="evidence" value="ECO:0007669"/>
    <property type="project" value="Ensembl"/>
</dbReference>
<dbReference type="GO" id="GO:0070495">
    <property type="term" value="P:negative regulation of thrombin-activated receptor signaling pathway"/>
    <property type="evidence" value="ECO:0007669"/>
    <property type="project" value="Ensembl"/>
</dbReference>
<dbReference type="GO" id="GO:0141108">
    <property type="term" value="F:transporter regulator activity"/>
    <property type="evidence" value="ECO:0007669"/>
    <property type="project" value="Ensembl"/>
</dbReference>
<organism evidence="21 22">
    <name type="scientific">Bos taurus</name>
    <name type="common">Bovine</name>
    <dbReference type="NCBI Taxonomy" id="9913"/>
    <lineage>
        <taxon>Eukaryota</taxon>
        <taxon>Metazoa</taxon>
        <taxon>Chordata</taxon>
        <taxon>Craniata</taxon>
        <taxon>Vertebrata</taxon>
        <taxon>Euteleostomi</taxon>
        <taxon>Mammalia</taxon>
        <taxon>Eutheria</taxon>
        <taxon>Laurasiatheria</taxon>
        <taxon>Artiodactyla</taxon>
        <taxon>Ruminantia</taxon>
        <taxon>Pecora</taxon>
        <taxon>Bovidae</taxon>
        <taxon>Bovinae</taxon>
        <taxon>Bos</taxon>
    </lineage>
</organism>
<dbReference type="GO" id="GO:1904377">
    <property type="term" value="P:positive regulation of protein localization to cell periphery"/>
    <property type="evidence" value="ECO:0007669"/>
    <property type="project" value="Ensembl"/>
</dbReference>
<dbReference type="GO" id="GO:0043025">
    <property type="term" value="C:neuronal cell body"/>
    <property type="evidence" value="ECO:0007669"/>
    <property type="project" value="Ensembl"/>
</dbReference>
<dbReference type="GO" id="GO:0016491">
    <property type="term" value="F:oxidoreductase activity"/>
    <property type="evidence" value="ECO:0007669"/>
    <property type="project" value="Ensembl"/>
</dbReference>
<evidence type="ECO:0000256" key="3">
    <source>
        <dbReference type="ARBA" id="ARBA00004489"/>
    </source>
</evidence>
<dbReference type="GO" id="GO:0048169">
    <property type="term" value="P:regulation of long-term neuronal synaptic plasticity"/>
    <property type="evidence" value="ECO:0007669"/>
    <property type="project" value="Ensembl"/>
</dbReference>
<dbReference type="GO" id="GO:0050812">
    <property type="term" value="P:regulation of acyl-CoA biosynthetic process"/>
    <property type="evidence" value="ECO:0007669"/>
    <property type="project" value="Ensembl"/>
</dbReference>
<dbReference type="GO" id="GO:0032991">
    <property type="term" value="C:protein-containing complex"/>
    <property type="evidence" value="ECO:0007669"/>
    <property type="project" value="Ensembl"/>
</dbReference>
<dbReference type="GO" id="GO:0042775">
    <property type="term" value="P:mitochondrial ATP synthesis coupled electron transport"/>
    <property type="evidence" value="ECO:0007669"/>
    <property type="project" value="Ensembl"/>
</dbReference>
<dbReference type="GO" id="GO:0098794">
    <property type="term" value="C:postsynapse"/>
    <property type="evidence" value="ECO:0007669"/>
    <property type="project" value="GOC"/>
</dbReference>
<dbReference type="GO" id="GO:0051281">
    <property type="term" value="P:positive regulation of release of sequestered calcium ion into cytosol"/>
    <property type="evidence" value="ECO:0007669"/>
    <property type="project" value="Ensembl"/>
</dbReference>
<evidence type="ECO:0000256" key="7">
    <source>
        <dbReference type="ARBA" id="ARBA00017952"/>
    </source>
</evidence>
<dbReference type="GO" id="GO:0043014">
    <property type="term" value="F:alpha-tubulin binding"/>
    <property type="evidence" value="ECO:0007669"/>
    <property type="project" value="Ensembl"/>
</dbReference>
<evidence type="ECO:0000313" key="21">
    <source>
        <dbReference type="Ensembl" id="ENSBTAP00000091232.1"/>
    </source>
</evidence>
<reference evidence="21" key="2">
    <citation type="submission" date="2025-08" db="UniProtKB">
        <authorList>
            <consortium name="Ensembl"/>
        </authorList>
    </citation>
    <scope>IDENTIFICATION</scope>
    <source>
        <strain evidence="21">Hereford</strain>
    </source>
</reference>
<dbReference type="GO" id="GO:0030672">
    <property type="term" value="C:synaptic vesicle membrane"/>
    <property type="evidence" value="ECO:0007669"/>
    <property type="project" value="Ensembl"/>
</dbReference>
<dbReference type="GO" id="GO:0035493">
    <property type="term" value="P:SNARE complex assembly"/>
    <property type="evidence" value="ECO:0007669"/>
    <property type="project" value="Ensembl"/>
</dbReference>
<evidence type="ECO:0000256" key="16">
    <source>
        <dbReference type="ARBA" id="ARBA00023242"/>
    </source>
</evidence>
<dbReference type="GO" id="GO:0042393">
    <property type="term" value="F:histone binding"/>
    <property type="evidence" value="ECO:0007669"/>
    <property type="project" value="Ensembl"/>
</dbReference>
<name>A0AAA9T406_BOVIN</name>
<dbReference type="GO" id="GO:0014059">
    <property type="term" value="P:regulation of dopamine secretion"/>
    <property type="evidence" value="ECO:0007669"/>
    <property type="project" value="Ensembl"/>
</dbReference>
<dbReference type="GO" id="GO:0005543">
    <property type="term" value="F:phospholipid binding"/>
    <property type="evidence" value="ECO:0007669"/>
    <property type="project" value="Ensembl"/>
</dbReference>
<dbReference type="GO" id="GO:0034341">
    <property type="term" value="P:response to type II interferon"/>
    <property type="evidence" value="ECO:0007669"/>
    <property type="project" value="Ensembl"/>
</dbReference>
<dbReference type="GO" id="GO:0043679">
    <property type="term" value="C:axon terminus"/>
    <property type="evidence" value="ECO:0007669"/>
    <property type="project" value="Ensembl"/>
</dbReference>
<gene>
    <name evidence="21" type="primary">SNCA</name>
</gene>
<dbReference type="GO" id="GO:0004869">
    <property type="term" value="F:cysteine-type endopeptidase inhibitor activity"/>
    <property type="evidence" value="ECO:0007669"/>
    <property type="project" value="Ensembl"/>
</dbReference>
<dbReference type="PRINTS" id="PR01211">
    <property type="entry name" value="SYNUCLEIN"/>
</dbReference>
<evidence type="ECO:0000256" key="17">
    <source>
        <dbReference type="ARBA" id="ARBA00034103"/>
    </source>
</evidence>
<dbReference type="GO" id="GO:0043030">
    <property type="term" value="P:regulation of macrophage activation"/>
    <property type="evidence" value="ECO:0007669"/>
    <property type="project" value="Ensembl"/>
</dbReference>
<dbReference type="GO" id="GO:0008344">
    <property type="term" value="P:adult locomotory behavior"/>
    <property type="evidence" value="ECO:0007669"/>
    <property type="project" value="Ensembl"/>
</dbReference>
<reference evidence="21" key="1">
    <citation type="submission" date="2018-03" db="EMBL/GenBank/DDBJ databases">
        <title>ARS-UCD1.2.</title>
        <authorList>
            <person name="Rosen B.D."/>
            <person name="Bickhart D.M."/>
            <person name="Koren S."/>
            <person name="Schnabel R.D."/>
            <person name="Hall R."/>
            <person name="Zimin A."/>
            <person name="Dreischer C."/>
            <person name="Schultheiss S."/>
            <person name="Schroeder S.G."/>
            <person name="Elsik C.G."/>
            <person name="Couldrey C."/>
            <person name="Liu G.E."/>
            <person name="Van Tassell C.P."/>
            <person name="Phillippy A.M."/>
            <person name="Smith T.P.L."/>
            <person name="Medrano J.F."/>
        </authorList>
    </citation>
    <scope>NUCLEOTIDE SEQUENCE [LARGE SCALE GENOMIC DNA]</scope>
    <source>
        <strain evidence="21">Hereford</strain>
    </source>
</reference>
<dbReference type="GO" id="GO:0001921">
    <property type="term" value="P:positive regulation of receptor recycling"/>
    <property type="evidence" value="ECO:0007669"/>
    <property type="project" value="Ensembl"/>
</dbReference>
<dbReference type="GO" id="GO:0031623">
    <property type="term" value="P:receptor internalization"/>
    <property type="evidence" value="ECO:0007669"/>
    <property type="project" value="Ensembl"/>
</dbReference>
<dbReference type="GO" id="GO:0005886">
    <property type="term" value="C:plasma membrane"/>
    <property type="evidence" value="ECO:0007669"/>
    <property type="project" value="Ensembl"/>
</dbReference>
<dbReference type="GO" id="GO:0140311">
    <property type="term" value="F:protein sequestering activity"/>
    <property type="evidence" value="ECO:0007669"/>
    <property type="project" value="Ensembl"/>
</dbReference>
<dbReference type="GO" id="GO:0051402">
    <property type="term" value="P:neuron apoptotic process"/>
    <property type="evidence" value="ECO:0007669"/>
    <property type="project" value="Ensembl"/>
</dbReference>
<dbReference type="PANTHER" id="PTHR13820">
    <property type="entry name" value="SYNUCLEIN"/>
    <property type="match status" value="1"/>
</dbReference>
<keyword evidence="10" id="KW-0479">Metal-binding</keyword>
<dbReference type="GO" id="GO:0014048">
    <property type="term" value="P:regulation of glutamate secretion"/>
    <property type="evidence" value="ECO:0007669"/>
    <property type="project" value="Ensembl"/>
</dbReference>
<dbReference type="Ensembl" id="ENSBTAT00000110660.2">
    <property type="protein sequence ID" value="ENSBTAP00000091232.1"/>
    <property type="gene ID" value="ENSBTAG00000024957.5"/>
</dbReference>
<evidence type="ECO:0000256" key="20">
    <source>
        <dbReference type="RuleBase" id="RU361225"/>
    </source>
</evidence>
<accession>A0AAA9T406</accession>
<dbReference type="SUPFAM" id="SSF118375">
    <property type="entry name" value="Synuclein"/>
    <property type="match status" value="1"/>
</dbReference>
<dbReference type="FunFam" id="1.10.287.700:FF:000001">
    <property type="entry name" value="Alpha-synuclein"/>
    <property type="match status" value="1"/>
</dbReference>
<evidence type="ECO:0000256" key="10">
    <source>
        <dbReference type="ARBA" id="ARBA00022723"/>
    </source>
</evidence>
<dbReference type="GO" id="GO:0008198">
    <property type="term" value="F:ferrous iron binding"/>
    <property type="evidence" value="ECO:0007669"/>
    <property type="project" value="Ensembl"/>
</dbReference>
<dbReference type="GO" id="GO:0000287">
    <property type="term" value="F:magnesium ion binding"/>
    <property type="evidence" value="ECO:0007669"/>
    <property type="project" value="Ensembl"/>
</dbReference>
<dbReference type="GO" id="GO:0000149">
    <property type="term" value="F:SNARE binding"/>
    <property type="evidence" value="ECO:0007669"/>
    <property type="project" value="Ensembl"/>
</dbReference>
<dbReference type="GO" id="GO:0016234">
    <property type="term" value="C:inclusion body"/>
    <property type="evidence" value="ECO:0007669"/>
    <property type="project" value="Ensembl"/>
</dbReference>
<dbReference type="GO" id="GO:1905606">
    <property type="term" value="P:regulation of presynapse assembly"/>
    <property type="evidence" value="ECO:0007669"/>
    <property type="project" value="Ensembl"/>
</dbReference>
<dbReference type="GO" id="GO:1903136">
    <property type="term" value="F:cuprous ion binding"/>
    <property type="evidence" value="ECO:0007669"/>
    <property type="project" value="Ensembl"/>
</dbReference>
<keyword evidence="8" id="KW-0963">Cytoplasm</keyword>
<dbReference type="GO" id="GO:0042802">
    <property type="term" value="F:identical protein binding"/>
    <property type="evidence" value="ECO:0007669"/>
    <property type="project" value="Ensembl"/>
</dbReference>
<dbReference type="GO" id="GO:0032026">
    <property type="term" value="P:response to magnesium ion"/>
    <property type="evidence" value="ECO:0007669"/>
    <property type="project" value="Ensembl"/>
</dbReference>
<dbReference type="GO" id="GO:0005615">
    <property type="term" value="C:extracellular space"/>
    <property type="evidence" value="ECO:0007669"/>
    <property type="project" value="Ensembl"/>
</dbReference>
<dbReference type="GO" id="GO:0071280">
    <property type="term" value="P:cellular response to copper ion"/>
    <property type="evidence" value="ECO:0007669"/>
    <property type="project" value="Ensembl"/>
</dbReference>
<comment type="similarity">
    <text evidence="6 20">Belongs to the synuclein family.</text>
</comment>
<dbReference type="GO" id="GO:0006749">
    <property type="term" value="P:glutathione metabolic process"/>
    <property type="evidence" value="ECO:0007669"/>
    <property type="project" value="Ensembl"/>
</dbReference>
<dbReference type="GO" id="GO:0045807">
    <property type="term" value="P:positive regulation of endocytosis"/>
    <property type="evidence" value="ECO:0007669"/>
    <property type="project" value="Ensembl"/>
</dbReference>
<evidence type="ECO:0000256" key="1">
    <source>
        <dbReference type="ARBA" id="ARBA00004123"/>
    </source>
</evidence>
<dbReference type="GO" id="GO:0042416">
    <property type="term" value="P:dopamine biosynthetic process"/>
    <property type="evidence" value="ECO:0007669"/>
    <property type="project" value="Ensembl"/>
</dbReference>
<proteinExistence type="inferred from homology"/>
<dbReference type="GO" id="GO:0060732">
    <property type="term" value="P:positive regulation of inositol phosphate biosynthetic process"/>
    <property type="evidence" value="ECO:0007669"/>
    <property type="project" value="Ensembl"/>
</dbReference>
<evidence type="ECO:0000256" key="12">
    <source>
        <dbReference type="ARBA" id="ARBA00022990"/>
    </source>
</evidence>
<keyword evidence="15" id="KW-0472">Membrane</keyword>
<dbReference type="GO" id="GO:1903285">
    <property type="term" value="P:positive regulation of hydrogen peroxide catabolic process"/>
    <property type="evidence" value="ECO:0007669"/>
    <property type="project" value="Ensembl"/>
</dbReference>
<dbReference type="GO" id="GO:0006644">
    <property type="term" value="P:phospholipid metabolic process"/>
    <property type="evidence" value="ECO:0007669"/>
    <property type="project" value="Ensembl"/>
</dbReference>
<dbReference type="GO" id="GO:0006631">
    <property type="term" value="P:fatty acid metabolic process"/>
    <property type="evidence" value="ECO:0007669"/>
    <property type="project" value="Ensembl"/>
</dbReference>
<keyword evidence="16" id="KW-0539">Nucleus</keyword>
<dbReference type="GO" id="GO:0030544">
    <property type="term" value="F:Hsp70 protein binding"/>
    <property type="evidence" value="ECO:0007669"/>
    <property type="project" value="Ensembl"/>
</dbReference>